<feature type="non-terminal residue" evidence="2">
    <location>
        <position position="1"/>
    </location>
</feature>
<evidence type="ECO:0000313" key="3">
    <source>
        <dbReference type="Proteomes" id="UP000523795"/>
    </source>
</evidence>
<dbReference type="SUPFAM" id="SSF51735">
    <property type="entry name" value="NAD(P)-binding Rossmann-fold domains"/>
    <property type="match status" value="1"/>
</dbReference>
<accession>A0ABX1JUE1</accession>
<dbReference type="Pfam" id="PF02056">
    <property type="entry name" value="Glyco_hydro_4"/>
    <property type="match status" value="1"/>
</dbReference>
<keyword evidence="1" id="KW-0520">NAD</keyword>
<proteinExistence type="predicted"/>
<dbReference type="PANTHER" id="PTHR32092">
    <property type="entry name" value="6-PHOSPHO-BETA-GLUCOSIDASE-RELATED"/>
    <property type="match status" value="1"/>
</dbReference>
<dbReference type="PRINTS" id="PR00732">
    <property type="entry name" value="GLHYDRLASE4"/>
</dbReference>
<dbReference type="InterPro" id="IPR053715">
    <property type="entry name" value="GH4_Enzyme_sf"/>
</dbReference>
<organism evidence="2 3">
    <name type="scientific">Arthrobacter deserti</name>
    <dbReference type="NCBI Taxonomy" id="1742687"/>
    <lineage>
        <taxon>Bacteria</taxon>
        <taxon>Bacillati</taxon>
        <taxon>Actinomycetota</taxon>
        <taxon>Actinomycetes</taxon>
        <taxon>Micrococcales</taxon>
        <taxon>Micrococcaceae</taxon>
        <taxon>Arthrobacter</taxon>
    </lineage>
</organism>
<dbReference type="InterPro" id="IPR001088">
    <property type="entry name" value="Glyco_hydro_4"/>
</dbReference>
<dbReference type="Proteomes" id="UP000523795">
    <property type="component" value="Unassembled WGS sequence"/>
</dbReference>
<dbReference type="InterPro" id="IPR036291">
    <property type="entry name" value="NAD(P)-bd_dom_sf"/>
</dbReference>
<gene>
    <name evidence="2" type="ORF">HER39_20610</name>
</gene>
<feature type="non-terminal residue" evidence="2">
    <location>
        <position position="70"/>
    </location>
</feature>
<protein>
    <submittedName>
        <fullName evidence="2">6-phospho-beta-glucosidase</fullName>
    </submittedName>
</protein>
<evidence type="ECO:0000256" key="1">
    <source>
        <dbReference type="ARBA" id="ARBA00023027"/>
    </source>
</evidence>
<sequence length="70" mass="7369">GADVVFSAIRPGGTAGRTVDERVATRLNLLGQETTGAGGIAYALRSVPAALAIARRMRELCPQAWLINFT</sequence>
<name>A0ABX1JUE1_9MICC</name>
<keyword evidence="3" id="KW-1185">Reference proteome</keyword>
<evidence type="ECO:0000313" key="2">
    <source>
        <dbReference type="EMBL" id="NKX52930.1"/>
    </source>
</evidence>
<dbReference type="EMBL" id="JAAZSR010000870">
    <property type="protein sequence ID" value="NKX52930.1"/>
    <property type="molecule type" value="Genomic_DNA"/>
</dbReference>
<comment type="caution">
    <text evidence="2">The sequence shown here is derived from an EMBL/GenBank/DDBJ whole genome shotgun (WGS) entry which is preliminary data.</text>
</comment>
<reference evidence="2 3" key="1">
    <citation type="submission" date="2020-04" db="EMBL/GenBank/DDBJ databases">
        <authorList>
            <person name="Liu S."/>
        </authorList>
    </citation>
    <scope>NUCLEOTIDE SEQUENCE [LARGE SCALE GENOMIC DNA]</scope>
    <source>
        <strain evidence="2 3">CGMCC 1.15091</strain>
    </source>
</reference>
<dbReference type="Gene3D" id="3.90.1820.10">
    <property type="entry name" value="AglA-like glucosidase"/>
    <property type="match status" value="1"/>
</dbReference>
<dbReference type="PANTHER" id="PTHR32092:SF5">
    <property type="entry name" value="6-PHOSPHO-BETA-GLUCOSIDASE"/>
    <property type="match status" value="1"/>
</dbReference>